<keyword evidence="1" id="KW-0472">Membrane</keyword>
<dbReference type="Proteomes" id="UP000320839">
    <property type="component" value="Chromosome"/>
</dbReference>
<accession>A0A518FN52</accession>
<dbReference type="AlphaFoldDB" id="A0A518FN52"/>
<gene>
    <name evidence="2" type="ORF">Pan153_24240</name>
</gene>
<organism evidence="2 3">
    <name type="scientific">Gimesia panareensis</name>
    <dbReference type="NCBI Taxonomy" id="2527978"/>
    <lineage>
        <taxon>Bacteria</taxon>
        <taxon>Pseudomonadati</taxon>
        <taxon>Planctomycetota</taxon>
        <taxon>Planctomycetia</taxon>
        <taxon>Planctomycetales</taxon>
        <taxon>Planctomycetaceae</taxon>
        <taxon>Gimesia</taxon>
    </lineage>
</organism>
<dbReference type="EMBL" id="CP036317">
    <property type="protein sequence ID" value="QDV17769.1"/>
    <property type="molecule type" value="Genomic_DNA"/>
</dbReference>
<proteinExistence type="predicted"/>
<protein>
    <submittedName>
        <fullName evidence="2">Uncharacterized protein</fullName>
    </submittedName>
</protein>
<keyword evidence="1" id="KW-1133">Transmembrane helix</keyword>
<evidence type="ECO:0000313" key="3">
    <source>
        <dbReference type="Proteomes" id="UP000320839"/>
    </source>
</evidence>
<sequence length="154" mass="17428">MRSRNEIQIFSLSFLDLIFCAMAGVLVLYSIADRANRQKKSNSISVIEVQLSDEARLGHVYIALKTGTKTYHGDSRSSQSDWKFSGNTASLRIKKPLQLNSILLISVRDHSYFSPIPFDYKFKYRVVSSKRLMPLKAVSVSSKDGYFIEIPVGK</sequence>
<name>A0A518FN52_9PLAN</name>
<reference evidence="2 3" key="1">
    <citation type="submission" date="2019-02" db="EMBL/GenBank/DDBJ databases">
        <title>Deep-cultivation of Planctomycetes and their phenomic and genomic characterization uncovers novel biology.</title>
        <authorList>
            <person name="Wiegand S."/>
            <person name="Jogler M."/>
            <person name="Boedeker C."/>
            <person name="Pinto D."/>
            <person name="Vollmers J."/>
            <person name="Rivas-Marin E."/>
            <person name="Kohn T."/>
            <person name="Peeters S.H."/>
            <person name="Heuer A."/>
            <person name="Rast P."/>
            <person name="Oberbeckmann S."/>
            <person name="Bunk B."/>
            <person name="Jeske O."/>
            <person name="Meyerdierks A."/>
            <person name="Storesund J.E."/>
            <person name="Kallscheuer N."/>
            <person name="Luecker S."/>
            <person name="Lage O.M."/>
            <person name="Pohl T."/>
            <person name="Merkel B.J."/>
            <person name="Hornburger P."/>
            <person name="Mueller R.-W."/>
            <person name="Bruemmer F."/>
            <person name="Labrenz M."/>
            <person name="Spormann A.M."/>
            <person name="Op den Camp H."/>
            <person name="Overmann J."/>
            <person name="Amann R."/>
            <person name="Jetten M.S.M."/>
            <person name="Mascher T."/>
            <person name="Medema M.H."/>
            <person name="Devos D.P."/>
            <person name="Kaster A.-K."/>
            <person name="Ovreas L."/>
            <person name="Rohde M."/>
            <person name="Galperin M.Y."/>
            <person name="Jogler C."/>
        </authorList>
    </citation>
    <scope>NUCLEOTIDE SEQUENCE [LARGE SCALE GENOMIC DNA]</scope>
    <source>
        <strain evidence="2 3">Pan153</strain>
    </source>
</reference>
<evidence type="ECO:0000313" key="2">
    <source>
        <dbReference type="EMBL" id="QDV17769.1"/>
    </source>
</evidence>
<keyword evidence="1" id="KW-0812">Transmembrane</keyword>
<feature type="transmembrane region" description="Helical" evidence="1">
    <location>
        <begin position="12"/>
        <end position="32"/>
    </location>
</feature>
<evidence type="ECO:0000256" key="1">
    <source>
        <dbReference type="SAM" id="Phobius"/>
    </source>
</evidence>